<dbReference type="RefSeq" id="WP_062253844.1">
    <property type="nucleotide sequence ID" value="NZ_CP014229.1"/>
</dbReference>
<evidence type="ECO:0000256" key="4">
    <source>
        <dbReference type="SAM" id="SignalP"/>
    </source>
</evidence>
<comment type="similarity">
    <text evidence="1">Belongs to the bacterial solute-binding protein 7 family.</text>
</comment>
<feature type="chain" id="PRO_5007067512" evidence="4">
    <location>
        <begin position="23"/>
        <end position="333"/>
    </location>
</feature>
<feature type="signal peptide" evidence="4">
    <location>
        <begin position="1"/>
        <end position="22"/>
    </location>
</feature>
<keyword evidence="3 4" id="KW-0732">Signal</keyword>
<reference evidence="6" key="1">
    <citation type="submission" date="2016-02" db="EMBL/GenBank/DDBJ databases">
        <authorList>
            <person name="Holder M.E."/>
            <person name="Ajami N.J."/>
            <person name="Petrosino J.F."/>
        </authorList>
    </citation>
    <scope>NUCLEOTIDE SEQUENCE [LARGE SCALE GENOMIC DNA]</scope>
    <source>
        <strain evidence="6">CCUG 45958</strain>
    </source>
</reference>
<dbReference type="EMBL" id="CP014229">
    <property type="protein sequence ID" value="AMD90944.1"/>
    <property type="molecule type" value="Genomic_DNA"/>
</dbReference>
<evidence type="ECO:0000256" key="1">
    <source>
        <dbReference type="ARBA" id="ARBA00009023"/>
    </source>
</evidence>
<evidence type="ECO:0000256" key="2">
    <source>
        <dbReference type="ARBA" id="ARBA00022448"/>
    </source>
</evidence>
<dbReference type="PANTHER" id="PTHR33376:SF7">
    <property type="entry name" value="C4-DICARBOXYLATE-BINDING PROTEIN DCTB"/>
    <property type="match status" value="1"/>
</dbReference>
<dbReference type="InterPro" id="IPR018389">
    <property type="entry name" value="DctP_fam"/>
</dbReference>
<dbReference type="Gene3D" id="3.40.190.170">
    <property type="entry name" value="Bacterial extracellular solute-binding protein, family 7"/>
    <property type="match status" value="1"/>
</dbReference>
<dbReference type="InterPro" id="IPR004682">
    <property type="entry name" value="TRAP_DctP"/>
</dbReference>
<dbReference type="KEGG" id="dfi:AXF13_12860"/>
<proteinExistence type="inferred from homology"/>
<accession>A0A0X8JLE3</accession>
<dbReference type="PANTHER" id="PTHR33376">
    <property type="match status" value="1"/>
</dbReference>
<keyword evidence="6" id="KW-1185">Reference proteome</keyword>
<dbReference type="InterPro" id="IPR038404">
    <property type="entry name" value="TRAP_DctP_sf"/>
</dbReference>
<name>A0A0X8JLE3_9BACT</name>
<dbReference type="STRING" id="44742.AXF13_12860"/>
<sequence>MKIAKLCTAAAAILLIVTSVHATEYKTMKIRMACSTPPGTIQAAPLDKLAEIVERESDGKITFEKFYGGVLGDEQSTVKQLRSDSIQIGVMAAGNLTPFAPSSTLVIMPYLFPKKEMARIFFSDKTLMGALADKIAEQSRTRPLAWLMSGYRVLTNSRHPIKKLEDMRGLKWRVPPVELQLNTFRAWGVEPHPLAWIETFNGLQQGVIDGQENPNDLNRDTKFWEVQKYITNVHYMIWVAPILVSERWYRKLDPDTKKLFDRAAQEAALWMWDWAETQDKKALQECLDHGMTVNDLEDEAVWMEKARAIWPKYYNVIGGKEVLDKALAVMGQK</sequence>
<dbReference type="NCBIfam" id="NF037995">
    <property type="entry name" value="TRAP_S1"/>
    <property type="match status" value="1"/>
</dbReference>
<dbReference type="Pfam" id="PF03480">
    <property type="entry name" value="DctP"/>
    <property type="match status" value="1"/>
</dbReference>
<evidence type="ECO:0000256" key="3">
    <source>
        <dbReference type="ARBA" id="ARBA00022729"/>
    </source>
</evidence>
<dbReference type="GO" id="GO:0055085">
    <property type="term" value="P:transmembrane transport"/>
    <property type="evidence" value="ECO:0007669"/>
    <property type="project" value="InterPro"/>
</dbReference>
<organism evidence="5 6">
    <name type="scientific">Desulfovibrio fairfieldensis</name>
    <dbReference type="NCBI Taxonomy" id="44742"/>
    <lineage>
        <taxon>Bacteria</taxon>
        <taxon>Pseudomonadati</taxon>
        <taxon>Thermodesulfobacteriota</taxon>
        <taxon>Desulfovibrionia</taxon>
        <taxon>Desulfovibrionales</taxon>
        <taxon>Desulfovibrionaceae</taxon>
        <taxon>Desulfovibrio</taxon>
    </lineage>
</organism>
<dbReference type="Proteomes" id="UP000069241">
    <property type="component" value="Chromosome"/>
</dbReference>
<dbReference type="PIRSF" id="PIRSF006470">
    <property type="entry name" value="DctB"/>
    <property type="match status" value="1"/>
</dbReference>
<dbReference type="GO" id="GO:0030288">
    <property type="term" value="C:outer membrane-bounded periplasmic space"/>
    <property type="evidence" value="ECO:0007669"/>
    <property type="project" value="InterPro"/>
</dbReference>
<gene>
    <name evidence="5" type="ORF">AXF13_12860</name>
</gene>
<dbReference type="AlphaFoldDB" id="A0A0X8JLE3"/>
<evidence type="ECO:0000313" key="5">
    <source>
        <dbReference type="EMBL" id="AMD90944.1"/>
    </source>
</evidence>
<dbReference type="CDD" id="cd13603">
    <property type="entry name" value="PBP2_TRAP_Siap_TeaA_like"/>
    <property type="match status" value="1"/>
</dbReference>
<evidence type="ECO:0000313" key="6">
    <source>
        <dbReference type="Proteomes" id="UP000069241"/>
    </source>
</evidence>
<keyword evidence="2" id="KW-0813">Transport</keyword>
<protein>
    <submittedName>
        <fullName evidence="5">C4-dicarboxylate ABC transporter substrate-binding protein</fullName>
    </submittedName>
</protein>